<evidence type="ECO:0008006" key="4">
    <source>
        <dbReference type="Google" id="ProtNLM"/>
    </source>
</evidence>
<gene>
    <name evidence="2" type="ORF">ADIMK_1780</name>
</gene>
<keyword evidence="1" id="KW-0732">Signal</keyword>
<dbReference type="PATRIC" id="fig|1232683.4.peg.1754"/>
<reference evidence="2 3" key="1">
    <citation type="submission" date="2014-04" db="EMBL/GenBank/DDBJ databases">
        <title>Marinobacterium kochiensis sp. nov., isolated from sediment sample collected from Kochi backwaters in Kerala, India.</title>
        <authorList>
            <person name="Singh A."/>
            <person name="Pinnaka A.K."/>
        </authorList>
    </citation>
    <scope>NUCLEOTIDE SEQUENCE [LARGE SCALE GENOMIC DNA]</scope>
    <source>
        <strain evidence="2 3">AK27</strain>
    </source>
</reference>
<evidence type="ECO:0000313" key="3">
    <source>
        <dbReference type="Proteomes" id="UP000028252"/>
    </source>
</evidence>
<keyword evidence="3" id="KW-1185">Reference proteome</keyword>
<dbReference type="OrthoDB" id="9798763at2"/>
<name>A0A081FZU0_9GAMM</name>
<dbReference type="eggNOG" id="COG3915">
    <property type="taxonomic scope" value="Bacteria"/>
</dbReference>
<feature type="signal peptide" evidence="1">
    <location>
        <begin position="1"/>
        <end position="20"/>
    </location>
</feature>
<feature type="chain" id="PRO_5001757431" description="Oxidoreductase molybdopterin-binding domain-containing protein" evidence="1">
    <location>
        <begin position="21"/>
        <end position="166"/>
    </location>
</feature>
<protein>
    <recommendedName>
        <fullName evidence="4">Oxidoreductase molybdopterin-binding domain-containing protein</fullName>
    </recommendedName>
</protein>
<dbReference type="STRING" id="1232683.ADIMK_1780"/>
<accession>A0A081FZU0</accession>
<dbReference type="RefSeq" id="WP_051692746.1">
    <property type="nucleotide sequence ID" value="NZ_JMQN01000021.1"/>
</dbReference>
<dbReference type="InterPro" id="IPR036374">
    <property type="entry name" value="OxRdtase_Mopterin-bd_sf"/>
</dbReference>
<dbReference type="Gene3D" id="3.90.420.10">
    <property type="entry name" value="Oxidoreductase, molybdopterin-binding domain"/>
    <property type="match status" value="1"/>
</dbReference>
<comment type="caution">
    <text evidence="2">The sequence shown here is derived from an EMBL/GenBank/DDBJ whole genome shotgun (WGS) entry which is preliminary data.</text>
</comment>
<organism evidence="2 3">
    <name type="scientific">Marinobacterium lacunae</name>
    <dbReference type="NCBI Taxonomy" id="1232683"/>
    <lineage>
        <taxon>Bacteria</taxon>
        <taxon>Pseudomonadati</taxon>
        <taxon>Pseudomonadota</taxon>
        <taxon>Gammaproteobacteria</taxon>
        <taxon>Oceanospirillales</taxon>
        <taxon>Oceanospirillaceae</taxon>
        <taxon>Marinobacterium</taxon>
    </lineage>
</organism>
<sequence length="166" mass="18560">MREFIGALLLTLLMSPSVFGGELPVPQGPVILSISGDISNTNAPQRADFDREMLEALPQSTLDMATPWTEGIQHFQGVYLSDLLEYVGSNSQSAEVMALNDYHATLDIRELAAVPVLVAIKNNGSYMRVRDKGPLWIVYPFEDLPLADQSRHQANQVWQLRRIELH</sequence>
<dbReference type="SUPFAM" id="SSF56524">
    <property type="entry name" value="Oxidoreductase molybdopterin-binding domain"/>
    <property type="match status" value="1"/>
</dbReference>
<evidence type="ECO:0000256" key="1">
    <source>
        <dbReference type="SAM" id="SignalP"/>
    </source>
</evidence>
<evidence type="ECO:0000313" key="2">
    <source>
        <dbReference type="EMBL" id="KEA64045.1"/>
    </source>
</evidence>
<dbReference type="EMBL" id="JMQN01000021">
    <property type="protein sequence ID" value="KEA64045.1"/>
    <property type="molecule type" value="Genomic_DNA"/>
</dbReference>
<dbReference type="Proteomes" id="UP000028252">
    <property type="component" value="Unassembled WGS sequence"/>
</dbReference>
<dbReference type="AlphaFoldDB" id="A0A081FZU0"/>
<proteinExistence type="predicted"/>